<evidence type="ECO:0000313" key="1">
    <source>
        <dbReference type="EMBL" id="ABL68498.1"/>
    </source>
</evidence>
<reference evidence="2" key="1">
    <citation type="submission" date="2006-12" db="EMBL/GenBank/DDBJ databases">
        <title>Complete sequence of chromosome 1 of Paracoccus denitrificans PD1222.</title>
        <authorList>
            <person name="Copeland A."/>
            <person name="Lucas S."/>
            <person name="Lapidus A."/>
            <person name="Barry K."/>
            <person name="Detter J.C."/>
            <person name="Glavina del Rio T."/>
            <person name="Hammon N."/>
            <person name="Israni S."/>
            <person name="Dalin E."/>
            <person name="Tice H."/>
            <person name="Pitluck S."/>
            <person name="Munk A.C."/>
            <person name="Brettin T."/>
            <person name="Bruce D."/>
            <person name="Han C."/>
            <person name="Tapia R."/>
            <person name="Gilna P."/>
            <person name="Schmutz J."/>
            <person name="Larimer F."/>
            <person name="Land M."/>
            <person name="Hauser L."/>
            <person name="Kyrpides N."/>
            <person name="Lykidis A."/>
            <person name="Spiro S."/>
            <person name="Richardson D.J."/>
            <person name="Moir J.W.B."/>
            <person name="Ferguson S.J."/>
            <person name="van Spanning R.J.M."/>
            <person name="Richardson P."/>
        </authorList>
    </citation>
    <scope>NUCLEOTIDE SEQUENCE [LARGE SCALE GENOMIC DNA]</scope>
    <source>
        <strain evidence="2">Pd 1222</strain>
    </source>
</reference>
<dbReference type="GeneID" id="93454799"/>
<gene>
    <name evidence="1" type="ordered locus">Pden_0384</name>
</gene>
<protein>
    <submittedName>
        <fullName evidence="1">Uncharacterized protein</fullName>
    </submittedName>
</protein>
<name>A1AZ04_PARDP</name>
<organism evidence="1 2">
    <name type="scientific">Paracoccus denitrificans (strain Pd 1222)</name>
    <dbReference type="NCBI Taxonomy" id="318586"/>
    <lineage>
        <taxon>Bacteria</taxon>
        <taxon>Pseudomonadati</taxon>
        <taxon>Pseudomonadota</taxon>
        <taxon>Alphaproteobacteria</taxon>
        <taxon>Rhodobacterales</taxon>
        <taxon>Paracoccaceae</taxon>
        <taxon>Paracoccus</taxon>
    </lineage>
</organism>
<keyword evidence="2" id="KW-1185">Reference proteome</keyword>
<proteinExistence type="predicted"/>
<dbReference type="EnsemblBacteria" id="ABL68498">
    <property type="protein sequence ID" value="ABL68498"/>
    <property type="gene ID" value="Pden_0384"/>
</dbReference>
<dbReference type="RefSeq" id="WP_011746731.1">
    <property type="nucleotide sequence ID" value="NC_008686.1"/>
</dbReference>
<dbReference type="KEGG" id="pde:Pden_0384"/>
<accession>A1AZ04</accession>
<evidence type="ECO:0000313" key="2">
    <source>
        <dbReference type="Proteomes" id="UP000000361"/>
    </source>
</evidence>
<dbReference type="Proteomes" id="UP000000361">
    <property type="component" value="Chromosome 1"/>
</dbReference>
<dbReference type="AlphaFoldDB" id="A1AZ04"/>
<sequence>MEKIIATKVENIAPAITENTIAKFNAAMAEMCPMTDEERAEVEATWEAIFSALDD</sequence>
<dbReference type="HOGENOM" id="CLU_3028113_0_0_5"/>
<dbReference type="EMBL" id="CP000489">
    <property type="protein sequence ID" value="ABL68498.1"/>
    <property type="molecule type" value="Genomic_DNA"/>
</dbReference>